<dbReference type="SUPFAM" id="SSF63829">
    <property type="entry name" value="Calcium-dependent phosphotriesterase"/>
    <property type="match status" value="1"/>
</dbReference>
<keyword evidence="3" id="KW-1185">Reference proteome</keyword>
<sequence length="581" mass="64574">MSTNAKTRYNISKVFGPAVPDKGSKDSDPSADNMAGIAINGKTAYCAKRSQTSSNIFVIENIASASFDALNGKTPVSIPYAVHGMTYHNNYLYMTCYKNTIIKMPVSSIGKIAAEYTVTEDGNGYIPQSITYYGTVNNEDLFIVGVEKMQKNGAFFYMIGSLSNGKFVEKKRFYVNNSAGYEQPQDIFYHSKYGLFVVTNKKTDGAFTIYNMLLCAKIPDELSSVENGNTYYPTSEFKFNGNRNYSKLVVKSIYITDDGTLYLSTNATSAPSVLEKYSKDAIFRATNPVFKKDGILEMTLSCNGDTEIPNAVGTYNNSTYSCINPGAFTLDGNTGYCFKTHTTKDTVLRDKISILFKSSDVSSQNFSEAFSPRKLFTELGHCNGMVFVNGFLYVAAYDRYTTPERKQITKINPSTGKIVETYECDSMFGGIGYYGNNKFIVLNYEQLAGEPAFSQTLHFYIGSFKNGSFDSEKEFTVNNPFYLSKVTVLQDIHYDINHGLFFITHRTDVEISKIYRINPDKITNASVKEPLIPDEVFIPNSSISEIESVCIASSGIMYIVQNKSTSKPDLVSKVSGLTFSN</sequence>
<evidence type="ECO:0000313" key="4">
    <source>
        <dbReference type="Proteomes" id="UP000477156"/>
    </source>
</evidence>
<evidence type="ECO:0000313" key="2">
    <source>
        <dbReference type="EMBL" id="VUX67341.1"/>
    </source>
</evidence>
<dbReference type="RefSeq" id="WP_008707196.1">
    <property type="nucleotide sequence ID" value="NZ_CABHOF010000084.1"/>
</dbReference>
<dbReference type="EMBL" id="WWVF01000015">
    <property type="protein sequence ID" value="MZS89237.1"/>
    <property type="molecule type" value="Genomic_DNA"/>
</dbReference>
<evidence type="ECO:0000313" key="1">
    <source>
        <dbReference type="EMBL" id="MZS89237.1"/>
    </source>
</evidence>
<dbReference type="Proteomes" id="UP000366766">
    <property type="component" value="Unassembled WGS sequence"/>
</dbReference>
<dbReference type="Proteomes" id="UP000477156">
    <property type="component" value="Unassembled WGS sequence"/>
</dbReference>
<gene>
    <name evidence="2" type="ORF">BWLFYP14_00182</name>
    <name evidence="1" type="ORF">GT712_09160</name>
</gene>
<reference evidence="2 3" key="2">
    <citation type="submission" date="2019-07" db="EMBL/GenBank/DDBJ databases">
        <authorList>
            <person name="Chang H.-W."/>
            <person name="Raman A."/>
            <person name="Venkatesh S."/>
            <person name="Gehrig J."/>
        </authorList>
    </citation>
    <scope>NUCLEOTIDE SEQUENCE [LARGE SCALE GENOMIC DNA]</scope>
    <source>
        <strain evidence="2">Blautia_wexlerae_LFYP_14</strain>
    </source>
</reference>
<protein>
    <submittedName>
        <fullName evidence="2">Uncharacterized protein</fullName>
    </submittedName>
</protein>
<dbReference type="AlphaFoldDB" id="A0A564WXZ6"/>
<dbReference type="EMBL" id="CABHOF010000084">
    <property type="protein sequence ID" value="VUX67341.1"/>
    <property type="molecule type" value="Genomic_DNA"/>
</dbReference>
<organism evidence="2 3">
    <name type="scientific">Blautia wexlerae</name>
    <dbReference type="NCBI Taxonomy" id="418240"/>
    <lineage>
        <taxon>Bacteria</taxon>
        <taxon>Bacillati</taxon>
        <taxon>Bacillota</taxon>
        <taxon>Clostridia</taxon>
        <taxon>Lachnospirales</taxon>
        <taxon>Lachnospiraceae</taxon>
        <taxon>Blautia</taxon>
    </lineage>
</organism>
<reference evidence="1 4" key="1">
    <citation type="journal article" date="2019" name="Nat. Med.">
        <title>A library of human gut bacterial isolates paired with longitudinal multiomics data enables mechanistic microbiome research.</title>
        <authorList>
            <person name="Poyet M."/>
            <person name="Groussin M."/>
            <person name="Gibbons S.M."/>
            <person name="Avila-Pacheco J."/>
            <person name="Jiang X."/>
            <person name="Kearney S.M."/>
            <person name="Perrotta A.R."/>
            <person name="Berdy B."/>
            <person name="Zhao S."/>
            <person name="Lieberman T.D."/>
            <person name="Swanson P.K."/>
            <person name="Smith M."/>
            <person name="Roesemann S."/>
            <person name="Alexander J.E."/>
            <person name="Rich S.A."/>
            <person name="Livny J."/>
            <person name="Vlamakis H."/>
            <person name="Clish C."/>
            <person name="Bullock K."/>
            <person name="Deik A."/>
            <person name="Scott J."/>
            <person name="Pierce K.A."/>
            <person name="Xavier R.J."/>
            <person name="Alm E.J."/>
        </authorList>
    </citation>
    <scope>NUCLEOTIDE SEQUENCE [LARGE SCALE GENOMIC DNA]</scope>
    <source>
        <strain evidence="1 4">BIOML-A12</strain>
    </source>
</reference>
<proteinExistence type="predicted"/>
<evidence type="ECO:0000313" key="3">
    <source>
        <dbReference type="Proteomes" id="UP000366766"/>
    </source>
</evidence>
<name>A0A564WXZ6_9FIRM</name>
<accession>A0A564WXZ6</accession>